<name>A0AAP4FU39_9ENTR</name>
<keyword evidence="1" id="KW-0812">Transmembrane</keyword>
<dbReference type="Proteomes" id="UP001223214">
    <property type="component" value="Unassembled WGS sequence"/>
</dbReference>
<evidence type="ECO:0000313" key="2">
    <source>
        <dbReference type="EMBL" id="MDK9362795.1"/>
    </source>
</evidence>
<proteinExistence type="predicted"/>
<feature type="transmembrane region" description="Helical" evidence="1">
    <location>
        <begin position="62"/>
        <end position="80"/>
    </location>
</feature>
<accession>A0AAP4FU39</accession>
<protein>
    <submittedName>
        <fullName evidence="2">Uncharacterized protein</fullName>
    </submittedName>
</protein>
<evidence type="ECO:0000256" key="1">
    <source>
        <dbReference type="SAM" id="Phobius"/>
    </source>
</evidence>
<dbReference type="AlphaFoldDB" id="A0AAP4FU39"/>
<dbReference type="EMBL" id="JASSOM010000045">
    <property type="protein sequence ID" value="MDK9362795.1"/>
    <property type="molecule type" value="Genomic_DNA"/>
</dbReference>
<comment type="caution">
    <text evidence="2">The sequence shown here is derived from an EMBL/GenBank/DDBJ whole genome shotgun (WGS) entry which is preliminary data.</text>
</comment>
<organism evidence="2 3">
    <name type="scientific">Lelliottia wanjuensis</name>
    <dbReference type="NCBI Taxonomy" id="3050585"/>
    <lineage>
        <taxon>Bacteria</taxon>
        <taxon>Pseudomonadati</taxon>
        <taxon>Pseudomonadota</taxon>
        <taxon>Gammaproteobacteria</taxon>
        <taxon>Enterobacterales</taxon>
        <taxon>Enterobacteriaceae</taxon>
        <taxon>Lelliottia</taxon>
    </lineage>
</organism>
<keyword evidence="1" id="KW-1133">Transmembrane helix</keyword>
<dbReference type="RefSeq" id="WP_285148242.1">
    <property type="nucleotide sequence ID" value="NZ_JASSOM010000045.1"/>
</dbReference>
<gene>
    <name evidence="2" type="ORF">QQF32_06275</name>
</gene>
<sequence>MSRPAKWSLRLLAFLAITFVLMLSGMFDPLAESLKYAVTDLMNYIPTEKIEPYPDRVEDNYFTMYIVLNALVAGIAIFLGEKIIR</sequence>
<keyword evidence="1" id="KW-0472">Membrane</keyword>
<keyword evidence="3" id="KW-1185">Reference proteome</keyword>
<reference evidence="2 3" key="1">
    <citation type="submission" date="2023-06" db="EMBL/GenBank/DDBJ databases">
        <title>Identification and characterization of antibiotic-resistant Gram-negative bacteria.</title>
        <authorList>
            <person name="Cho G.-S."/>
            <person name="Lee J."/>
            <person name="Tai E."/>
            <person name="Jeong S."/>
            <person name="Kim I."/>
            <person name="Kim B.-E."/>
            <person name="Jeong M.-I."/>
            <person name="Oh K.-K."/>
            <person name="Franz C.M.A.P."/>
        </authorList>
    </citation>
    <scope>NUCLEOTIDE SEQUENCE [LARGE SCALE GENOMIC DNA]</scope>
    <source>
        <strain evidence="2 3">V106_12</strain>
    </source>
</reference>
<evidence type="ECO:0000313" key="3">
    <source>
        <dbReference type="Proteomes" id="UP001223214"/>
    </source>
</evidence>